<keyword evidence="4" id="KW-0508">mRNA splicing</keyword>
<dbReference type="SMART" id="SM00333">
    <property type="entry name" value="TUDOR"/>
    <property type="match status" value="1"/>
</dbReference>
<feature type="domain" description="Tudor" evidence="6">
    <location>
        <begin position="47"/>
        <end position="106"/>
    </location>
</feature>
<gene>
    <name evidence="7" type="ORF">DME_LOCUS3372</name>
</gene>
<dbReference type="STRING" id="318479.A0A0N4UP86"/>
<organism evidence="8 10">
    <name type="scientific">Dracunculus medinensis</name>
    <name type="common">Guinea worm</name>
    <dbReference type="NCBI Taxonomy" id="318479"/>
    <lineage>
        <taxon>Eukaryota</taxon>
        <taxon>Metazoa</taxon>
        <taxon>Ecdysozoa</taxon>
        <taxon>Nematoda</taxon>
        <taxon>Chromadorea</taxon>
        <taxon>Rhabditida</taxon>
        <taxon>Spirurina</taxon>
        <taxon>Dracunculoidea</taxon>
        <taxon>Dracunculidae</taxon>
        <taxon>Dracunculus</taxon>
    </lineage>
</organism>
<evidence type="ECO:0000259" key="6">
    <source>
        <dbReference type="PROSITE" id="PS50304"/>
    </source>
</evidence>
<dbReference type="PROSITE" id="PS50304">
    <property type="entry name" value="TUDOR"/>
    <property type="match status" value="1"/>
</dbReference>
<dbReference type="GO" id="GO:0006397">
    <property type="term" value="P:mRNA processing"/>
    <property type="evidence" value="ECO:0007669"/>
    <property type="project" value="UniProtKB-KW"/>
</dbReference>
<reference evidence="7 9" key="2">
    <citation type="submission" date="2018-11" db="EMBL/GenBank/DDBJ databases">
        <authorList>
            <consortium name="Pathogen Informatics"/>
        </authorList>
    </citation>
    <scope>NUCLEOTIDE SEQUENCE [LARGE SCALE GENOMIC DNA]</scope>
</reference>
<dbReference type="GO" id="GO:0005634">
    <property type="term" value="C:nucleus"/>
    <property type="evidence" value="ECO:0007669"/>
    <property type="project" value="UniProtKB-SubCell"/>
</dbReference>
<dbReference type="InterPro" id="IPR047313">
    <property type="entry name" value="SMN_C"/>
</dbReference>
<dbReference type="PANTHER" id="PTHR39267:SF1">
    <property type="entry name" value="SURVIVAL MOTOR NEURON PROTEIN"/>
    <property type="match status" value="1"/>
</dbReference>
<name>A0A0N4UP86_DRAME</name>
<comment type="similarity">
    <text evidence="2">Belongs to the SMN family.</text>
</comment>
<sequence length="214" mass="24772">MRNVDQDFWDDSLLIKMYDEARETTYRKLKNSSLGVKGCSQNNHEKQWKVGDRCLAPYEDSLYYEATISHIISSGLECQVEYDGYDGEYWVDVCELKKLSCEDEKKTLSDCKSDGRSDVKKQKEIRHESKSKNLRLKNYHQSGSQLFEESVHFMPSFIPPPLPVFNGLKVNNEDEALGSMLMSWYMSGYHSGYYAAIRDQKNAESCESSSNKKY</sequence>
<dbReference type="InterPro" id="IPR040424">
    <property type="entry name" value="Smn1"/>
</dbReference>
<protein>
    <submittedName>
        <fullName evidence="10">Tudor domain-containing protein</fullName>
    </submittedName>
</protein>
<evidence type="ECO:0000256" key="3">
    <source>
        <dbReference type="ARBA" id="ARBA00022664"/>
    </source>
</evidence>
<dbReference type="PANTHER" id="PTHR39267">
    <property type="entry name" value="SURVIVAL MOTOR NEURON-LIKE PROTEIN 1"/>
    <property type="match status" value="1"/>
</dbReference>
<dbReference type="GO" id="GO:0008380">
    <property type="term" value="P:RNA splicing"/>
    <property type="evidence" value="ECO:0007669"/>
    <property type="project" value="UniProtKB-KW"/>
</dbReference>
<dbReference type="SUPFAM" id="SSF63748">
    <property type="entry name" value="Tudor/PWWP/MBT"/>
    <property type="match status" value="1"/>
</dbReference>
<dbReference type="InterPro" id="IPR002999">
    <property type="entry name" value="Tudor"/>
</dbReference>
<reference evidence="10" key="1">
    <citation type="submission" date="2016-04" db="UniProtKB">
        <authorList>
            <consortium name="WormBaseParasite"/>
        </authorList>
    </citation>
    <scope>IDENTIFICATION</scope>
</reference>
<comment type="subcellular location">
    <subcellularLocation>
        <location evidence="1">Nucleus</location>
    </subcellularLocation>
</comment>
<evidence type="ECO:0000256" key="2">
    <source>
        <dbReference type="ARBA" id="ARBA00005371"/>
    </source>
</evidence>
<evidence type="ECO:0000256" key="5">
    <source>
        <dbReference type="ARBA" id="ARBA00023242"/>
    </source>
</evidence>
<keyword evidence="9" id="KW-1185">Reference proteome</keyword>
<evidence type="ECO:0000313" key="9">
    <source>
        <dbReference type="Proteomes" id="UP000274756"/>
    </source>
</evidence>
<dbReference type="Proteomes" id="UP000038040">
    <property type="component" value="Unplaced"/>
</dbReference>
<dbReference type="WBParaSite" id="DME_0000975601-mRNA-1">
    <property type="protein sequence ID" value="DME_0000975601-mRNA-1"/>
    <property type="gene ID" value="DME_0000975601"/>
</dbReference>
<keyword evidence="3" id="KW-0507">mRNA processing</keyword>
<keyword evidence="5" id="KW-0539">Nucleus</keyword>
<dbReference type="Gene3D" id="2.30.30.140">
    <property type="match status" value="1"/>
</dbReference>
<accession>A0A0N4UP86</accession>
<dbReference type="Proteomes" id="UP000274756">
    <property type="component" value="Unassembled WGS sequence"/>
</dbReference>
<dbReference type="Pfam" id="PF20635">
    <property type="entry name" value="SMN_YG-box"/>
    <property type="match status" value="1"/>
</dbReference>
<dbReference type="CDD" id="cd21182">
    <property type="entry name" value="Tudor_SMN_SPF30-like"/>
    <property type="match status" value="1"/>
</dbReference>
<dbReference type="OrthoDB" id="197400at2759"/>
<dbReference type="Pfam" id="PF20636">
    <property type="entry name" value="SMN_G2-BD"/>
    <property type="match status" value="1"/>
</dbReference>
<dbReference type="EMBL" id="UYYG01000127">
    <property type="protein sequence ID" value="VDN53399.1"/>
    <property type="molecule type" value="Genomic_DNA"/>
</dbReference>
<dbReference type="CDD" id="cd22852">
    <property type="entry name" value="SMN_C"/>
    <property type="match status" value="1"/>
</dbReference>
<evidence type="ECO:0000313" key="10">
    <source>
        <dbReference type="WBParaSite" id="DME_0000975601-mRNA-1"/>
    </source>
</evidence>
<dbReference type="AlphaFoldDB" id="A0A0N4UP86"/>
<evidence type="ECO:0000313" key="7">
    <source>
        <dbReference type="EMBL" id="VDN53399.1"/>
    </source>
</evidence>
<dbReference type="InterPro" id="IPR049481">
    <property type="entry name" value="SMN_G2-BD"/>
</dbReference>
<evidence type="ECO:0000256" key="1">
    <source>
        <dbReference type="ARBA" id="ARBA00004123"/>
    </source>
</evidence>
<dbReference type="Gene3D" id="3.40.190.10">
    <property type="entry name" value="Periplasmic binding protein-like II"/>
    <property type="match status" value="1"/>
</dbReference>
<evidence type="ECO:0000256" key="4">
    <source>
        <dbReference type="ARBA" id="ARBA00023187"/>
    </source>
</evidence>
<proteinExistence type="inferred from homology"/>
<evidence type="ECO:0000313" key="8">
    <source>
        <dbReference type="Proteomes" id="UP000038040"/>
    </source>
</evidence>